<dbReference type="CDD" id="cd22231">
    <property type="entry name" value="RHH_NikR_HicB-like"/>
    <property type="match status" value="1"/>
</dbReference>
<accession>A0A6J5M3I8</accession>
<protein>
    <submittedName>
        <fullName evidence="1">Uncharacterized protein</fullName>
    </submittedName>
</protein>
<name>A0A6J5M3I8_9CAUD</name>
<proteinExistence type="predicted"/>
<evidence type="ECO:0000313" key="1">
    <source>
        <dbReference type="EMBL" id="CAB4141188.1"/>
    </source>
</evidence>
<gene>
    <name evidence="1" type="ORF">UFOVP410_27</name>
</gene>
<reference evidence="1" key="1">
    <citation type="submission" date="2020-04" db="EMBL/GenBank/DDBJ databases">
        <authorList>
            <person name="Chiriac C."/>
            <person name="Salcher M."/>
            <person name="Ghai R."/>
            <person name="Kavagutti S V."/>
        </authorList>
    </citation>
    <scope>NUCLEOTIDE SEQUENCE</scope>
</reference>
<organism evidence="1">
    <name type="scientific">uncultured Caudovirales phage</name>
    <dbReference type="NCBI Taxonomy" id="2100421"/>
    <lineage>
        <taxon>Viruses</taxon>
        <taxon>Duplodnaviria</taxon>
        <taxon>Heunggongvirae</taxon>
        <taxon>Uroviricota</taxon>
        <taxon>Caudoviricetes</taxon>
        <taxon>Peduoviridae</taxon>
        <taxon>Maltschvirus</taxon>
        <taxon>Maltschvirus maltsch</taxon>
    </lineage>
</organism>
<dbReference type="EMBL" id="LR796388">
    <property type="protein sequence ID" value="CAB4141188.1"/>
    <property type="molecule type" value="Genomic_DNA"/>
</dbReference>
<sequence>MRSLVKKNPKVQKSIKSKITAPDYIVKNGFTYEKMSSCSVDVELELRLDILQALDKLVSDGKFVSRGDAIRSILRQKIESLDKE</sequence>